<evidence type="ECO:0000259" key="3">
    <source>
        <dbReference type="Pfam" id="PF13579"/>
    </source>
</evidence>
<dbReference type="InterPro" id="IPR001296">
    <property type="entry name" value="Glyco_trans_1"/>
</dbReference>
<feature type="domain" description="Glycosyltransferase subfamily 4-like N-terminal" evidence="3">
    <location>
        <begin position="20"/>
        <end position="176"/>
    </location>
</feature>
<sequence length="387" mass="43588">MDRNAVTVLRVISSMNPQGGGPSQGIRYSIPALRALGWENEVVCLDSPDAPFLGQDNFIIHALGAGRGPLHYHPQLIPWLKQHIVQYDVLIIHGLWSFTSHAVTKVVQQRKGQGLAVPKVYIMPHGMLDPWFQRDKSRRLKALRNEIYWRLIEKKTVNQADGLLFTCQQELLLARETFKGYKPKQELNVGYGIQAPPADTEKSTPPALTDKPYWLFLSRIHPKKGVDLLIHAYKKLCLQYSSVPDLVIAGPKDSDYARQMIELAESKPKIHFTGMLQGDAKWGALYGCEAFILPSHQENFGIAVVEALACGKPVLISDQVNIWREIEAGKAGLVTPDTEEGVYQLLDDFCTMHSSEKKEMGIKAYQVYHQHFTIKEAANKLIEILEK</sequence>
<dbReference type="Pfam" id="PF13579">
    <property type="entry name" value="Glyco_trans_4_4"/>
    <property type="match status" value="1"/>
</dbReference>
<reference evidence="4 5" key="1">
    <citation type="submission" date="2019-07" db="EMBL/GenBank/DDBJ databases">
        <title>Genomic Encyclopedia of Archaeal and Bacterial Type Strains, Phase II (KMG-II): from individual species to whole genera.</title>
        <authorList>
            <person name="Goeker M."/>
        </authorList>
    </citation>
    <scope>NUCLEOTIDE SEQUENCE [LARGE SCALE GENOMIC DNA]</scope>
    <source>
        <strain evidence="4 5">DSM 18850</strain>
    </source>
</reference>
<gene>
    <name evidence="4" type="ORF">BC792_12244</name>
</gene>
<dbReference type="AlphaFoldDB" id="A0A5S5D4W8"/>
<keyword evidence="5" id="KW-1185">Reference proteome</keyword>
<proteinExistence type="predicted"/>
<evidence type="ECO:0000259" key="2">
    <source>
        <dbReference type="Pfam" id="PF00534"/>
    </source>
</evidence>
<evidence type="ECO:0000313" key="4">
    <source>
        <dbReference type="EMBL" id="TYP91077.1"/>
    </source>
</evidence>
<name>A0A5S5D4W8_9SPHI</name>
<dbReference type="EMBL" id="VNHX01000022">
    <property type="protein sequence ID" value="TYP91077.1"/>
    <property type="molecule type" value="Genomic_DNA"/>
</dbReference>
<evidence type="ECO:0000313" key="5">
    <source>
        <dbReference type="Proteomes" id="UP000325105"/>
    </source>
</evidence>
<evidence type="ECO:0000256" key="1">
    <source>
        <dbReference type="ARBA" id="ARBA00022679"/>
    </source>
</evidence>
<keyword evidence="1 4" id="KW-0808">Transferase</keyword>
<dbReference type="InterPro" id="IPR028098">
    <property type="entry name" value="Glyco_trans_4-like_N"/>
</dbReference>
<feature type="domain" description="Glycosyl transferase family 1" evidence="2">
    <location>
        <begin position="207"/>
        <end position="341"/>
    </location>
</feature>
<dbReference type="PANTHER" id="PTHR46401:SF2">
    <property type="entry name" value="GLYCOSYLTRANSFERASE WBBK-RELATED"/>
    <property type="match status" value="1"/>
</dbReference>
<dbReference type="GO" id="GO:0016757">
    <property type="term" value="F:glycosyltransferase activity"/>
    <property type="evidence" value="ECO:0007669"/>
    <property type="project" value="InterPro"/>
</dbReference>
<protein>
    <submittedName>
        <fullName evidence="4">Glycosyltransferase involved in cell wall biosynthesis</fullName>
    </submittedName>
</protein>
<accession>A0A5S5D4W8</accession>
<comment type="caution">
    <text evidence="4">The sequence shown here is derived from an EMBL/GenBank/DDBJ whole genome shotgun (WGS) entry which is preliminary data.</text>
</comment>
<dbReference type="GO" id="GO:0009103">
    <property type="term" value="P:lipopolysaccharide biosynthetic process"/>
    <property type="evidence" value="ECO:0007669"/>
    <property type="project" value="TreeGrafter"/>
</dbReference>
<organism evidence="4 5">
    <name type="scientific">Sphingobacterium allocomposti</name>
    <dbReference type="NCBI Taxonomy" id="415956"/>
    <lineage>
        <taxon>Bacteria</taxon>
        <taxon>Pseudomonadati</taxon>
        <taxon>Bacteroidota</taxon>
        <taxon>Sphingobacteriia</taxon>
        <taxon>Sphingobacteriales</taxon>
        <taxon>Sphingobacteriaceae</taxon>
        <taxon>Sphingobacterium</taxon>
    </lineage>
</organism>
<dbReference type="Proteomes" id="UP000325105">
    <property type="component" value="Unassembled WGS sequence"/>
</dbReference>
<dbReference type="RefSeq" id="WP_211357550.1">
    <property type="nucleotide sequence ID" value="NZ_VNHX01000022.1"/>
</dbReference>
<dbReference type="SUPFAM" id="SSF53756">
    <property type="entry name" value="UDP-Glycosyltransferase/glycogen phosphorylase"/>
    <property type="match status" value="1"/>
</dbReference>
<dbReference type="Gene3D" id="3.40.50.2000">
    <property type="entry name" value="Glycogen Phosphorylase B"/>
    <property type="match status" value="2"/>
</dbReference>
<dbReference type="Pfam" id="PF00534">
    <property type="entry name" value="Glycos_transf_1"/>
    <property type="match status" value="1"/>
</dbReference>
<dbReference type="PANTHER" id="PTHR46401">
    <property type="entry name" value="GLYCOSYLTRANSFERASE WBBK-RELATED"/>
    <property type="match status" value="1"/>
</dbReference>